<dbReference type="Proteomes" id="UP000220836">
    <property type="component" value="Unassembled WGS sequence"/>
</dbReference>
<gene>
    <name evidence="1" type="ORF">PEV8663_01062</name>
</gene>
<evidence type="ECO:0000313" key="2">
    <source>
        <dbReference type="Proteomes" id="UP000220836"/>
    </source>
</evidence>
<organism evidence="1 2">
    <name type="scientific">Pelagimonas varians</name>
    <dbReference type="NCBI Taxonomy" id="696760"/>
    <lineage>
        <taxon>Bacteria</taxon>
        <taxon>Pseudomonadati</taxon>
        <taxon>Pseudomonadota</taxon>
        <taxon>Alphaproteobacteria</taxon>
        <taxon>Rhodobacterales</taxon>
        <taxon>Roseobacteraceae</taxon>
        <taxon>Pelagimonas</taxon>
    </lineage>
</organism>
<protein>
    <submittedName>
        <fullName evidence="1">Uncharacterized protein</fullName>
    </submittedName>
</protein>
<sequence length="58" mass="6692">MRFNYVVVLGVAHWVGAITRHAEGSYMQLQDQCALEICLHCDAGQVFLRRRSRFAGYF</sequence>
<reference evidence="1 2" key="1">
    <citation type="submission" date="2017-05" db="EMBL/GenBank/DDBJ databases">
        <authorList>
            <person name="Song R."/>
            <person name="Chenine A.L."/>
            <person name="Ruprecht R.M."/>
        </authorList>
    </citation>
    <scope>NUCLEOTIDE SEQUENCE [LARGE SCALE GENOMIC DNA]</scope>
    <source>
        <strain evidence="1 2">CECT 8663</strain>
    </source>
</reference>
<accession>A0A238K388</accession>
<keyword evidence="2" id="KW-1185">Reference proteome</keyword>
<dbReference type="EMBL" id="FXYH01000003">
    <property type="protein sequence ID" value="SMX37391.1"/>
    <property type="molecule type" value="Genomic_DNA"/>
</dbReference>
<dbReference type="AlphaFoldDB" id="A0A238K388"/>
<proteinExistence type="predicted"/>
<name>A0A238K388_9RHOB</name>
<evidence type="ECO:0000313" key="1">
    <source>
        <dbReference type="EMBL" id="SMX37391.1"/>
    </source>
</evidence>